<comment type="caution">
    <text evidence="1">The sequence shown here is derived from an EMBL/GenBank/DDBJ whole genome shotgun (WGS) entry which is preliminary data.</text>
</comment>
<proteinExistence type="predicted"/>
<organism evidence="1 3">
    <name type="scientific">Labeo rohita</name>
    <name type="common">Indian major carp</name>
    <name type="synonym">Cyprinus rohita</name>
    <dbReference type="NCBI Taxonomy" id="84645"/>
    <lineage>
        <taxon>Eukaryota</taxon>
        <taxon>Metazoa</taxon>
        <taxon>Chordata</taxon>
        <taxon>Craniata</taxon>
        <taxon>Vertebrata</taxon>
        <taxon>Euteleostomi</taxon>
        <taxon>Actinopterygii</taxon>
        <taxon>Neopterygii</taxon>
        <taxon>Teleostei</taxon>
        <taxon>Ostariophysi</taxon>
        <taxon>Cypriniformes</taxon>
        <taxon>Cyprinidae</taxon>
        <taxon>Labeoninae</taxon>
        <taxon>Labeonini</taxon>
        <taxon>Labeo</taxon>
    </lineage>
</organism>
<keyword evidence="1" id="KW-0675">Receptor</keyword>
<gene>
    <name evidence="2" type="ORF">ROHU_002033</name>
    <name evidence="1" type="ORF">ROHU_021327</name>
</gene>
<protein>
    <submittedName>
        <fullName evidence="1">Soluble scavenger receptor cysteine-rich domain-containing SSC5D-like protein</fullName>
    </submittedName>
</protein>
<name>A0A498MYU5_LABRO</name>
<evidence type="ECO:0000313" key="1">
    <source>
        <dbReference type="EMBL" id="RXN25671.1"/>
    </source>
</evidence>
<keyword evidence="3" id="KW-1185">Reference proteome</keyword>
<reference evidence="1 3" key="1">
    <citation type="submission" date="2018-03" db="EMBL/GenBank/DDBJ databases">
        <title>Draft genome sequence of Rohu Carp (Labeo rohita).</title>
        <authorList>
            <person name="Das P."/>
            <person name="Kushwaha B."/>
            <person name="Joshi C.G."/>
            <person name="Kumar D."/>
            <person name="Nagpure N.S."/>
            <person name="Sahoo L."/>
            <person name="Das S.P."/>
            <person name="Bit A."/>
            <person name="Patnaik S."/>
            <person name="Meher P.K."/>
            <person name="Jayasankar P."/>
            <person name="Koringa P.G."/>
            <person name="Patel N.V."/>
            <person name="Hinsu A.T."/>
            <person name="Kumar R."/>
            <person name="Pandey M."/>
            <person name="Agarwal S."/>
            <person name="Srivastava S."/>
            <person name="Singh M."/>
            <person name="Iquebal M.A."/>
            <person name="Jaiswal S."/>
            <person name="Angadi U.B."/>
            <person name="Kumar N."/>
            <person name="Raza M."/>
            <person name="Shah T.M."/>
            <person name="Rai A."/>
            <person name="Jena J.K."/>
        </authorList>
    </citation>
    <scope>NUCLEOTIDE SEQUENCE [LARGE SCALE GENOMIC DNA]</scope>
    <source>
        <strain evidence="1">DASCIFA01</strain>
        <tissue evidence="1">Testis</tissue>
    </source>
</reference>
<dbReference type="Proteomes" id="UP000290572">
    <property type="component" value="Unassembled WGS sequence"/>
</dbReference>
<evidence type="ECO:0000313" key="3">
    <source>
        <dbReference type="Proteomes" id="UP000290572"/>
    </source>
</evidence>
<sequence>MVKTTIGVNVNDPDIKNNLLQKIKNVFGPKVGWRIQPDKQIFHQERTTTDTVRRVVVRIMVKTKIGVNVNDPDIKNNLLEKIRNVVEGNEAYSVNWRIQPDEQVFHQQRTTTDRAKE</sequence>
<dbReference type="EMBL" id="QBIY01012293">
    <property type="protein sequence ID" value="RXN25671.1"/>
    <property type="molecule type" value="Genomic_DNA"/>
</dbReference>
<dbReference type="AlphaFoldDB" id="A0A498MYU5"/>
<accession>A0A498MYU5</accession>
<evidence type="ECO:0000313" key="2">
    <source>
        <dbReference type="EMBL" id="RXN37469.1"/>
    </source>
</evidence>
<dbReference type="EMBL" id="QBIY01005831">
    <property type="protein sequence ID" value="RXN37469.1"/>
    <property type="molecule type" value="Genomic_DNA"/>
</dbReference>